<dbReference type="Proteomes" id="UP001163387">
    <property type="component" value="Chromosome"/>
</dbReference>
<proteinExistence type="predicted"/>
<evidence type="ECO:0000313" key="3">
    <source>
        <dbReference type="Proteomes" id="UP001163387"/>
    </source>
</evidence>
<sequence>MNKKIKKSFKKISKLKKVIKNHIIDPTPSETVIATTILSAAISGIIIGAGGTPVIAPVLAGSIIAVGTVSAMTYIVEKINESENNSVIEGSKSQNLFRIF</sequence>
<evidence type="ECO:0000256" key="1">
    <source>
        <dbReference type="SAM" id="Phobius"/>
    </source>
</evidence>
<evidence type="ECO:0000313" key="2">
    <source>
        <dbReference type="EMBL" id="BDT03856.1"/>
    </source>
</evidence>
<gene>
    <name evidence="2" type="ORF">SHM_15020</name>
</gene>
<feature type="transmembrane region" description="Helical" evidence="1">
    <location>
        <begin position="55"/>
        <end position="76"/>
    </location>
</feature>
<keyword evidence="1" id="KW-0472">Membrane</keyword>
<keyword evidence="1" id="KW-0812">Transmembrane</keyword>
<feature type="transmembrane region" description="Helical" evidence="1">
    <location>
        <begin position="31"/>
        <end position="49"/>
    </location>
</feature>
<dbReference type="EMBL" id="AP026933">
    <property type="protein sequence ID" value="BDT03856.1"/>
    <property type="molecule type" value="Genomic_DNA"/>
</dbReference>
<organism evidence="2 3">
    <name type="scientific">Spiroplasma ixodetis</name>
    <dbReference type="NCBI Taxonomy" id="2141"/>
    <lineage>
        <taxon>Bacteria</taxon>
        <taxon>Bacillati</taxon>
        <taxon>Mycoplasmatota</taxon>
        <taxon>Mollicutes</taxon>
        <taxon>Entomoplasmatales</taxon>
        <taxon>Spiroplasmataceae</taxon>
        <taxon>Spiroplasma</taxon>
    </lineage>
</organism>
<keyword evidence="1" id="KW-1133">Transmembrane helix</keyword>
<name>A0ABM8BVG0_9MOLU</name>
<accession>A0ABM8BVG0</accession>
<dbReference type="RefSeq" id="WP_281747859.1">
    <property type="nucleotide sequence ID" value="NZ_AP026933.1"/>
</dbReference>
<keyword evidence="3" id="KW-1185">Reference proteome</keyword>
<reference evidence="2 3" key="1">
    <citation type="journal article" date="2022" name="Front. Microbiol.">
        <title>Male-killing mechanisms vary between Spiroplasma species.</title>
        <authorList>
            <person name="Arai H."/>
            <person name="Inoue M."/>
            <person name="Kageyama D."/>
        </authorList>
    </citation>
    <scope>NUCLEOTIDE SEQUENCE [LARGE SCALE GENOMIC DNA]</scope>
    <source>
        <strain evidence="3">sHm</strain>
    </source>
</reference>
<protein>
    <submittedName>
        <fullName evidence="2">Uncharacterized protein</fullName>
    </submittedName>
</protein>